<proteinExistence type="predicted"/>
<dbReference type="EMBL" id="OZ034825">
    <property type="protein sequence ID" value="CAL1680129.1"/>
    <property type="molecule type" value="Genomic_DNA"/>
</dbReference>
<evidence type="ECO:0000313" key="3">
    <source>
        <dbReference type="Proteomes" id="UP001497644"/>
    </source>
</evidence>
<name>A0AAV2NL75_9HYME</name>
<sequence length="90" mass="10212">MNTDTGTRNVVLCRATPRGKVVDGRQCCNDDELASLRYHGGRVRLYAAADWFAKFLDNRRMRGMGRRRTGGRKKTFASRSGDETEGLFRP</sequence>
<evidence type="ECO:0000256" key="1">
    <source>
        <dbReference type="SAM" id="MobiDB-lite"/>
    </source>
</evidence>
<accession>A0AAV2NL75</accession>
<feature type="region of interest" description="Disordered" evidence="1">
    <location>
        <begin position="64"/>
        <end position="90"/>
    </location>
</feature>
<protein>
    <submittedName>
        <fullName evidence="2">Uncharacterized protein</fullName>
    </submittedName>
</protein>
<feature type="compositionally biased region" description="Basic residues" evidence="1">
    <location>
        <begin position="64"/>
        <end position="76"/>
    </location>
</feature>
<gene>
    <name evidence="2" type="ORF">LPLAT_LOCUS6210</name>
</gene>
<feature type="compositionally biased region" description="Basic and acidic residues" evidence="1">
    <location>
        <begin position="80"/>
        <end position="90"/>
    </location>
</feature>
<keyword evidence="3" id="KW-1185">Reference proteome</keyword>
<dbReference type="Proteomes" id="UP001497644">
    <property type="component" value="Chromosome 2"/>
</dbReference>
<organism evidence="2 3">
    <name type="scientific">Lasius platythorax</name>
    <dbReference type="NCBI Taxonomy" id="488582"/>
    <lineage>
        <taxon>Eukaryota</taxon>
        <taxon>Metazoa</taxon>
        <taxon>Ecdysozoa</taxon>
        <taxon>Arthropoda</taxon>
        <taxon>Hexapoda</taxon>
        <taxon>Insecta</taxon>
        <taxon>Pterygota</taxon>
        <taxon>Neoptera</taxon>
        <taxon>Endopterygota</taxon>
        <taxon>Hymenoptera</taxon>
        <taxon>Apocrita</taxon>
        <taxon>Aculeata</taxon>
        <taxon>Formicoidea</taxon>
        <taxon>Formicidae</taxon>
        <taxon>Formicinae</taxon>
        <taxon>Lasius</taxon>
        <taxon>Lasius</taxon>
    </lineage>
</organism>
<evidence type="ECO:0000313" key="2">
    <source>
        <dbReference type="EMBL" id="CAL1680129.1"/>
    </source>
</evidence>
<dbReference type="AlphaFoldDB" id="A0AAV2NL75"/>
<reference evidence="2" key="1">
    <citation type="submission" date="2024-04" db="EMBL/GenBank/DDBJ databases">
        <authorList>
            <consortium name="Molecular Ecology Group"/>
        </authorList>
    </citation>
    <scope>NUCLEOTIDE SEQUENCE</scope>
</reference>